<dbReference type="PaxDb" id="4097-A0A1S3XXD4"/>
<feature type="compositionally biased region" description="Basic and acidic residues" evidence="5">
    <location>
        <begin position="739"/>
        <end position="753"/>
    </location>
</feature>
<dbReference type="PROSITE" id="PS50888">
    <property type="entry name" value="BHLH"/>
    <property type="match status" value="1"/>
</dbReference>
<evidence type="ECO:0000259" key="6">
    <source>
        <dbReference type="PROSITE" id="PS50888"/>
    </source>
</evidence>
<name>A0A1S3XXD4_TOBAC</name>
<dbReference type="PANTHER" id="PTHR46196:SF12">
    <property type="entry name" value="TRANSCRIPTION FACTOR LHW-LIKE"/>
    <property type="match status" value="1"/>
</dbReference>
<dbReference type="InterPro" id="IPR011598">
    <property type="entry name" value="bHLH_dom"/>
</dbReference>
<keyword evidence="7" id="KW-1185">Reference proteome</keyword>
<feature type="region of interest" description="Disordered" evidence="5">
    <location>
        <begin position="664"/>
        <end position="753"/>
    </location>
</feature>
<reference evidence="7" key="1">
    <citation type="journal article" date="2014" name="Nat. Commun.">
        <title>The tobacco genome sequence and its comparison with those of tomato and potato.</title>
        <authorList>
            <person name="Sierro N."/>
            <person name="Battey J.N."/>
            <person name="Ouadi S."/>
            <person name="Bakaher N."/>
            <person name="Bovet L."/>
            <person name="Willig A."/>
            <person name="Goepfert S."/>
            <person name="Peitsch M.C."/>
            <person name="Ivanov N.V."/>
        </authorList>
    </citation>
    <scope>NUCLEOTIDE SEQUENCE [LARGE SCALE GENOMIC DNA]</scope>
</reference>
<dbReference type="InterPro" id="IPR043561">
    <property type="entry name" value="LHW-like"/>
</dbReference>
<dbReference type="RefSeq" id="XP_016444606.1">
    <property type="nucleotide sequence ID" value="XM_016589120.1"/>
</dbReference>
<keyword evidence="3" id="KW-0804">Transcription</keyword>
<evidence type="ECO:0000256" key="5">
    <source>
        <dbReference type="SAM" id="MobiDB-lite"/>
    </source>
</evidence>
<evidence type="ECO:0000313" key="8">
    <source>
        <dbReference type="RefSeq" id="XP_016444606.1"/>
    </source>
</evidence>
<keyword evidence="4" id="KW-0539">Nucleus</keyword>
<evidence type="ECO:0000256" key="3">
    <source>
        <dbReference type="ARBA" id="ARBA00023163"/>
    </source>
</evidence>
<feature type="compositionally biased region" description="Polar residues" evidence="5">
    <location>
        <begin position="687"/>
        <end position="707"/>
    </location>
</feature>
<dbReference type="GO" id="GO:0006355">
    <property type="term" value="P:regulation of DNA-templated transcription"/>
    <property type="evidence" value="ECO:0000318"/>
    <property type="project" value="GO_Central"/>
</dbReference>
<dbReference type="GO" id="GO:0005634">
    <property type="term" value="C:nucleus"/>
    <property type="evidence" value="ECO:0007669"/>
    <property type="project" value="UniProtKB-SubCell"/>
</dbReference>
<evidence type="ECO:0000256" key="2">
    <source>
        <dbReference type="ARBA" id="ARBA00023015"/>
    </source>
</evidence>
<dbReference type="GeneID" id="107769867"/>
<dbReference type="InterPro" id="IPR025610">
    <property type="entry name" value="MYC/MYB_N"/>
</dbReference>
<accession>A0A1S3XXD4</accession>
<dbReference type="AlphaFoldDB" id="A0A1S3XXD4"/>
<dbReference type="RefSeq" id="XP_016444606.1">
    <property type="nucleotide sequence ID" value="XM_016589120.2"/>
</dbReference>
<reference evidence="8" key="2">
    <citation type="submission" date="2025-08" db="UniProtKB">
        <authorList>
            <consortium name="RefSeq"/>
        </authorList>
    </citation>
    <scope>IDENTIFICATION</scope>
    <source>
        <tissue evidence="8">Leaf</tissue>
    </source>
</reference>
<dbReference type="CDD" id="cd18915">
    <property type="entry name" value="bHLH_AtLHW_like"/>
    <property type="match status" value="1"/>
</dbReference>
<evidence type="ECO:0000256" key="1">
    <source>
        <dbReference type="ARBA" id="ARBA00004123"/>
    </source>
</evidence>
<dbReference type="OrthoDB" id="1883654at2759"/>
<dbReference type="GO" id="GO:0046983">
    <property type="term" value="F:protein dimerization activity"/>
    <property type="evidence" value="ECO:0007669"/>
    <property type="project" value="InterPro"/>
</dbReference>
<protein>
    <submittedName>
        <fullName evidence="8">Transcription factor LHW-like isoform X1</fullName>
    </submittedName>
</protein>
<comment type="subcellular location">
    <subcellularLocation>
        <location evidence="1">Nucleus</location>
    </subcellularLocation>
</comment>
<keyword evidence="2" id="KW-0805">Transcription regulation</keyword>
<evidence type="ECO:0000313" key="7">
    <source>
        <dbReference type="Proteomes" id="UP000790787"/>
    </source>
</evidence>
<dbReference type="Pfam" id="PF14215">
    <property type="entry name" value="bHLH-MYC_N"/>
    <property type="match status" value="1"/>
</dbReference>
<dbReference type="PANTHER" id="PTHR46196">
    <property type="entry name" value="TRANSCRIPTION FACTOR BHLH155-LIKE ISOFORM X1-RELATED"/>
    <property type="match status" value="1"/>
</dbReference>
<dbReference type="Proteomes" id="UP000790787">
    <property type="component" value="Chromosome 8"/>
</dbReference>
<dbReference type="STRING" id="4097.A0A1S3XXD4"/>
<sequence length="974" mass="107490">MGYWLKEVLKTLCGVNQWSYAVFWKIGCQNTKLLIWEESYCETSTFSGLHGTCEVENPKLAFQDWSACWDSGEVQNSQLLNQAGESLCLLVKRMMMDKQFNLVGEGLIGRAAAIGNHQWILSKGRSKDAHPPEVLKELSQQFSSGIQTISVIPVLPHGVVQFGSYLHILENMGFVEDVRTLISQLGCVPGVLLSDENAMKEPAPSTARPVYPGSSVSMVSCGRAKVMTSSSIIASCNYSANSIQAERFIGQTSSLAGQIQECMQSSDSTFQASNITGRFAKYHDDHFHKKISPEVTSYMSTNSQLTNNVIKAEVIPPNPDVWTKQQASLHIPKPRFCQESSVGSLTLDSGSIRLTEQQISGENNLAKNNSTLPNGFRASQPRIGDVLTSNFHENIVLPSTGVTELYKEVNKYQKSMPSPNVFLDAIRPPHKIISCTEFTGNGLQIGSSELKASSSYDVVNDVINNRSLDGRGTQFLLDGSKRMVENDLFQALGIMSTRDEQPSSSEYIQDVYGEKHEHGVQNPLFDNAKFEDVCVQSQSGYDLFDVLGADFKNRLLNGSWSDEQSKGPDSNTKDCINNCSTSKISRDASSTVNQGNSDSGMFSMTGFDRILETMVSNRTTKQSLEDNLSCRTTLTNLSSSSSPNASCFYGRVGFSSQIQGELYGPPKTLSKSGATSSDSFKYECSKENTGTHSQSCSIYGSQTSSWVESGHGTKPLSSVSTGYSKKPDEMSKTSRKRLKPGENPRPRPKDRQMIQDRVKELREIVPNGAKCSIDALLERTIKHMLFLQSVTKHADKLKQTGESKIISKEGGLLLKDNLEGGATWAYEVSSQSMVCPIVVEDLNQPRQMLVEMLCEERGLFLEIADIIRGLGLTILKGVMETRNDKIWARFAVEVTNQELDEICFLYSHNFTCLFVFFIQAYRNVTRMDIFISLVRLLESTAKGETEPANANDNNTAVVNLFHQAASIPATGSLL</sequence>
<dbReference type="GO" id="GO:0003700">
    <property type="term" value="F:DNA-binding transcription factor activity"/>
    <property type="evidence" value="ECO:0007669"/>
    <property type="project" value="InterPro"/>
</dbReference>
<organism evidence="7 8">
    <name type="scientific">Nicotiana tabacum</name>
    <name type="common">Common tobacco</name>
    <dbReference type="NCBI Taxonomy" id="4097"/>
    <lineage>
        <taxon>Eukaryota</taxon>
        <taxon>Viridiplantae</taxon>
        <taxon>Streptophyta</taxon>
        <taxon>Embryophyta</taxon>
        <taxon>Tracheophyta</taxon>
        <taxon>Spermatophyta</taxon>
        <taxon>Magnoliopsida</taxon>
        <taxon>eudicotyledons</taxon>
        <taxon>Gunneridae</taxon>
        <taxon>Pentapetalae</taxon>
        <taxon>asterids</taxon>
        <taxon>lamiids</taxon>
        <taxon>Solanales</taxon>
        <taxon>Solanaceae</taxon>
        <taxon>Nicotianoideae</taxon>
        <taxon>Nicotianeae</taxon>
        <taxon>Nicotiana</taxon>
    </lineage>
</organism>
<dbReference type="KEGG" id="nta:107769867"/>
<feature type="compositionally biased region" description="Polar residues" evidence="5">
    <location>
        <begin position="669"/>
        <end position="679"/>
    </location>
</feature>
<proteinExistence type="predicted"/>
<evidence type="ECO:0000256" key="4">
    <source>
        <dbReference type="ARBA" id="ARBA00023242"/>
    </source>
</evidence>
<dbReference type="Pfam" id="PF23176">
    <property type="entry name" value="bHLH_LHW"/>
    <property type="match status" value="1"/>
</dbReference>
<gene>
    <name evidence="8" type="primary">LOC107769867</name>
</gene>
<feature type="domain" description="BHLH" evidence="6">
    <location>
        <begin position="738"/>
        <end position="787"/>
    </location>
</feature>